<feature type="compositionally biased region" description="Basic and acidic residues" evidence="2">
    <location>
        <begin position="117"/>
        <end position="147"/>
    </location>
</feature>
<keyword evidence="1" id="KW-0175">Coiled coil</keyword>
<evidence type="ECO:0000256" key="1">
    <source>
        <dbReference type="SAM" id="Coils"/>
    </source>
</evidence>
<evidence type="ECO:0000313" key="4">
    <source>
        <dbReference type="Proteomes" id="UP000827092"/>
    </source>
</evidence>
<protein>
    <submittedName>
        <fullName evidence="3">Uncharacterized protein</fullName>
    </submittedName>
</protein>
<evidence type="ECO:0000256" key="2">
    <source>
        <dbReference type="SAM" id="MobiDB-lite"/>
    </source>
</evidence>
<dbReference type="SUPFAM" id="SSF58113">
    <property type="entry name" value="Apolipoprotein A-I"/>
    <property type="match status" value="1"/>
</dbReference>
<feature type="coiled-coil region" evidence="1">
    <location>
        <begin position="291"/>
        <end position="340"/>
    </location>
</feature>
<gene>
    <name evidence="3" type="ORF">JTE90_016467</name>
</gene>
<comment type="caution">
    <text evidence="3">The sequence shown here is derived from an EMBL/GenBank/DDBJ whole genome shotgun (WGS) entry which is preliminary data.</text>
</comment>
<feature type="region of interest" description="Disordered" evidence="2">
    <location>
        <begin position="59"/>
        <end position="86"/>
    </location>
</feature>
<feature type="compositionally biased region" description="Polar residues" evidence="2">
    <location>
        <begin position="148"/>
        <end position="157"/>
    </location>
</feature>
<proteinExistence type="predicted"/>
<dbReference type="AlphaFoldDB" id="A0AAV6V4L7"/>
<dbReference type="Proteomes" id="UP000827092">
    <property type="component" value="Unassembled WGS sequence"/>
</dbReference>
<organism evidence="3 4">
    <name type="scientific">Oedothorax gibbosus</name>
    <dbReference type="NCBI Taxonomy" id="931172"/>
    <lineage>
        <taxon>Eukaryota</taxon>
        <taxon>Metazoa</taxon>
        <taxon>Ecdysozoa</taxon>
        <taxon>Arthropoda</taxon>
        <taxon>Chelicerata</taxon>
        <taxon>Arachnida</taxon>
        <taxon>Araneae</taxon>
        <taxon>Araneomorphae</taxon>
        <taxon>Entelegynae</taxon>
        <taxon>Araneoidea</taxon>
        <taxon>Linyphiidae</taxon>
        <taxon>Erigoninae</taxon>
        <taxon>Oedothorax</taxon>
    </lineage>
</organism>
<feature type="compositionally biased region" description="Low complexity" evidence="2">
    <location>
        <begin position="59"/>
        <end position="77"/>
    </location>
</feature>
<dbReference type="EMBL" id="JAFNEN010000154">
    <property type="protein sequence ID" value="KAG8191680.1"/>
    <property type="molecule type" value="Genomic_DNA"/>
</dbReference>
<reference evidence="3 4" key="1">
    <citation type="journal article" date="2022" name="Nat. Ecol. Evol.">
        <title>A masculinizing supergene underlies an exaggerated male reproductive morph in a spider.</title>
        <authorList>
            <person name="Hendrickx F."/>
            <person name="De Corte Z."/>
            <person name="Sonet G."/>
            <person name="Van Belleghem S.M."/>
            <person name="Kostlbacher S."/>
            <person name="Vangestel C."/>
        </authorList>
    </citation>
    <scope>NUCLEOTIDE SEQUENCE [LARGE SCALE GENOMIC DNA]</scope>
    <source>
        <strain evidence="3">W744_W776</strain>
    </source>
</reference>
<feature type="coiled-coil region" evidence="1">
    <location>
        <begin position="6"/>
        <end position="37"/>
    </location>
</feature>
<feature type="compositionally biased region" description="Basic and acidic residues" evidence="2">
    <location>
        <begin position="158"/>
        <end position="175"/>
    </location>
</feature>
<sequence length="361" mass="39519">MTEIKEKEGKKLVEKAEAELEKAEDKMSEVNEKYENDIGGFLQNANLYRGLVRPLVTPNSSFSTSSISTTSTNASPNKSPTDNSMTTTILKISGGFLPGAYIGHEMGKNDVFDTEHDKGVQEKGEGSKDGSKDLNGKDKKTKEDDKNSQIMDEGSQNSKDKEKDLKGEKKEDKDTNSQSVLDAAKMKLSAAKDTVIGPTDEKDEVEDAVKDKMKFTATSVAGSDGGSIKEKLEGIGQQIDEAIKLVGESIKEGGNMGQDVIDTVNEKMKTARDKTAEFKESVIEKEGKELLGKTQKELENVKDRMSEVVDQNKNYVDDGLKKLNEELKTAKETITEISKKKGKDLTDAVEDLKEKAKSAIS</sequence>
<feature type="region of interest" description="Disordered" evidence="2">
    <location>
        <begin position="117"/>
        <end position="205"/>
    </location>
</feature>
<name>A0AAV6V4L7_9ARAC</name>
<accession>A0AAV6V4L7</accession>
<evidence type="ECO:0000313" key="3">
    <source>
        <dbReference type="EMBL" id="KAG8191680.1"/>
    </source>
</evidence>
<keyword evidence="4" id="KW-1185">Reference proteome</keyword>